<dbReference type="Pfam" id="PF04474">
    <property type="entry name" value="DUF554"/>
    <property type="match status" value="1"/>
</dbReference>
<feature type="transmembrane region" description="Helical" evidence="1">
    <location>
        <begin position="6"/>
        <end position="23"/>
    </location>
</feature>
<dbReference type="AlphaFoldDB" id="A0A0C1TP63"/>
<feature type="transmembrane region" description="Helical" evidence="1">
    <location>
        <begin position="139"/>
        <end position="161"/>
    </location>
</feature>
<evidence type="ECO:0000313" key="2">
    <source>
        <dbReference type="EMBL" id="KIE41123.1"/>
    </source>
</evidence>
<organism evidence="2 4">
    <name type="scientific">Geobacter soli</name>
    <dbReference type="NCBI Taxonomy" id="1510391"/>
    <lineage>
        <taxon>Bacteria</taxon>
        <taxon>Pseudomonadati</taxon>
        <taxon>Thermodesulfobacteriota</taxon>
        <taxon>Desulfuromonadia</taxon>
        <taxon>Geobacterales</taxon>
        <taxon>Geobacteraceae</taxon>
        <taxon>Geobacter</taxon>
    </lineage>
</organism>
<dbReference type="EMBL" id="JXBL01000001">
    <property type="protein sequence ID" value="KIE43140.1"/>
    <property type="molecule type" value="Genomic_DNA"/>
</dbReference>
<evidence type="ECO:0000313" key="3">
    <source>
        <dbReference type="EMBL" id="KIE43140.1"/>
    </source>
</evidence>
<evidence type="ECO:0000256" key="1">
    <source>
        <dbReference type="SAM" id="Phobius"/>
    </source>
</evidence>
<proteinExistence type="predicted"/>
<reference evidence="2 4" key="1">
    <citation type="submission" date="2015-01" db="EMBL/GenBank/DDBJ databases">
        <title>Genome sequence of the anaerobic bacterium Geobacter soli GSS01, a dissimilatory Fe(III) reducer from soil.</title>
        <authorList>
            <person name="Yang G."/>
            <person name="Zhou S."/>
        </authorList>
    </citation>
    <scope>NUCLEOTIDE SEQUENCE [LARGE SCALE GENOMIC DNA]</scope>
    <source>
        <strain evidence="2 4">GSS01</strain>
    </source>
</reference>
<keyword evidence="1" id="KW-1133">Transmembrane helix</keyword>
<feature type="transmembrane region" description="Helical" evidence="1">
    <location>
        <begin position="97"/>
        <end position="119"/>
    </location>
</feature>
<keyword evidence="4" id="KW-1185">Reference proteome</keyword>
<feature type="transmembrane region" description="Helical" evidence="1">
    <location>
        <begin position="58"/>
        <end position="76"/>
    </location>
</feature>
<dbReference type="RefSeq" id="WP_039646340.1">
    <property type="nucleotide sequence ID" value="NZ_JXBL01000001.1"/>
</dbReference>
<keyword evidence="1" id="KW-0812">Transmembrane</keyword>
<dbReference type="EMBL" id="JXBL01000003">
    <property type="protein sequence ID" value="KIE41123.1"/>
    <property type="molecule type" value="Genomic_DNA"/>
</dbReference>
<sequence>MILTGTIANVATICAGALIGRYAGRFVPARMRRTVMAGLGLTVLLIGLQLALKSRQPLLVIGGLIIGGILGEMLQIEARLEDFGRWLQARFSSAGNIAEGFVSASLLYCVGAMAIMGALQDGLGDKPSILYAKAALDGVASIALASTLGIGVLFAALPVALYQGGITLAADVAKGVLTEPVIVEMNAAGGLLIVAIALDMMELKRIPVGNLLPSVFVVVGLAWAFGLA</sequence>
<feature type="transmembrane region" description="Helical" evidence="1">
    <location>
        <begin position="210"/>
        <end position="227"/>
    </location>
</feature>
<gene>
    <name evidence="3" type="ORF">SE37_11095</name>
    <name evidence="2" type="ORF">SE37_16490</name>
</gene>
<comment type="caution">
    <text evidence="2">The sequence shown here is derived from an EMBL/GenBank/DDBJ whole genome shotgun (WGS) entry which is preliminary data.</text>
</comment>
<dbReference type="Proteomes" id="UP000031433">
    <property type="component" value="Unassembled WGS sequence"/>
</dbReference>
<dbReference type="PANTHER" id="PTHR36111:SF2">
    <property type="entry name" value="INNER MEMBRANE PROTEIN"/>
    <property type="match status" value="1"/>
</dbReference>
<accession>A0A0C1TP63</accession>
<feature type="transmembrane region" description="Helical" evidence="1">
    <location>
        <begin position="35"/>
        <end position="52"/>
    </location>
</feature>
<dbReference type="PANTHER" id="PTHR36111">
    <property type="entry name" value="INNER MEMBRANE PROTEIN-RELATED"/>
    <property type="match status" value="1"/>
</dbReference>
<dbReference type="InterPro" id="IPR007563">
    <property type="entry name" value="DUF554"/>
</dbReference>
<name>A0A0C1TP63_9BACT</name>
<protein>
    <submittedName>
        <fullName evidence="2">Membrane protein</fullName>
    </submittedName>
</protein>
<keyword evidence="1" id="KW-0472">Membrane</keyword>
<feature type="transmembrane region" description="Helical" evidence="1">
    <location>
        <begin position="181"/>
        <end position="198"/>
    </location>
</feature>
<evidence type="ECO:0000313" key="4">
    <source>
        <dbReference type="Proteomes" id="UP000031433"/>
    </source>
</evidence>